<keyword evidence="3 5" id="KW-0012">Acyltransferase</keyword>
<name>A0A9D2U7M4_9BURK</name>
<evidence type="ECO:0000313" key="6">
    <source>
        <dbReference type="Proteomes" id="UP000823889"/>
    </source>
</evidence>
<evidence type="ECO:0000313" key="5">
    <source>
        <dbReference type="EMBL" id="HJD43740.1"/>
    </source>
</evidence>
<dbReference type="SUPFAM" id="SSF69593">
    <property type="entry name" value="Glycerol-3-phosphate (1)-acyltransferase"/>
    <property type="match status" value="1"/>
</dbReference>
<dbReference type="InterPro" id="IPR002123">
    <property type="entry name" value="Plipid/glycerol_acylTrfase"/>
</dbReference>
<dbReference type="PANTHER" id="PTHR10434:SF11">
    <property type="entry name" value="1-ACYL-SN-GLYCEROL-3-PHOSPHATE ACYLTRANSFERASE"/>
    <property type="match status" value="1"/>
</dbReference>
<evidence type="ECO:0000256" key="2">
    <source>
        <dbReference type="ARBA" id="ARBA00022679"/>
    </source>
</evidence>
<reference evidence="5" key="2">
    <citation type="submission" date="2021-04" db="EMBL/GenBank/DDBJ databases">
        <authorList>
            <person name="Gilroy R."/>
        </authorList>
    </citation>
    <scope>NUCLEOTIDE SEQUENCE</scope>
    <source>
        <strain evidence="5">9264</strain>
    </source>
</reference>
<protein>
    <submittedName>
        <fullName evidence="5">1-acyl-sn-glycerol-3-phosphate acyltransferase</fullName>
    </submittedName>
</protein>
<evidence type="ECO:0000256" key="1">
    <source>
        <dbReference type="ARBA" id="ARBA00005189"/>
    </source>
</evidence>
<proteinExistence type="predicted"/>
<dbReference type="CDD" id="cd07989">
    <property type="entry name" value="LPLAT_AGPAT-like"/>
    <property type="match status" value="1"/>
</dbReference>
<dbReference type="GO" id="GO:0006654">
    <property type="term" value="P:phosphatidic acid biosynthetic process"/>
    <property type="evidence" value="ECO:0007669"/>
    <property type="project" value="TreeGrafter"/>
</dbReference>
<dbReference type="Pfam" id="PF01553">
    <property type="entry name" value="Acyltransferase"/>
    <property type="match status" value="1"/>
</dbReference>
<dbReference type="PANTHER" id="PTHR10434">
    <property type="entry name" value="1-ACYL-SN-GLYCEROL-3-PHOSPHATE ACYLTRANSFERASE"/>
    <property type="match status" value="1"/>
</dbReference>
<evidence type="ECO:0000259" key="4">
    <source>
        <dbReference type="SMART" id="SM00563"/>
    </source>
</evidence>
<dbReference type="GO" id="GO:0003841">
    <property type="term" value="F:1-acylglycerol-3-phosphate O-acyltransferase activity"/>
    <property type="evidence" value="ECO:0007669"/>
    <property type="project" value="TreeGrafter"/>
</dbReference>
<keyword evidence="2" id="KW-0808">Transferase</keyword>
<feature type="domain" description="Phospholipid/glycerol acyltransferase" evidence="4">
    <location>
        <begin position="33"/>
        <end position="154"/>
    </location>
</feature>
<gene>
    <name evidence="5" type="ORF">H9906_01755</name>
</gene>
<dbReference type="SMART" id="SM00563">
    <property type="entry name" value="PlsC"/>
    <property type="match status" value="1"/>
</dbReference>
<dbReference type="AlphaFoldDB" id="A0A9D2U7M4"/>
<comment type="caution">
    <text evidence="5">The sequence shown here is derived from an EMBL/GenBank/DDBJ whole genome shotgun (WGS) entry which is preliminary data.</text>
</comment>
<dbReference type="EMBL" id="DWUQ01000034">
    <property type="protein sequence ID" value="HJD43740.1"/>
    <property type="molecule type" value="Genomic_DNA"/>
</dbReference>
<organism evidence="5 6">
    <name type="scientific">Candidatus Paenalcaligenes intestinipullorum</name>
    <dbReference type="NCBI Taxonomy" id="2838718"/>
    <lineage>
        <taxon>Bacteria</taxon>
        <taxon>Pseudomonadati</taxon>
        <taxon>Pseudomonadota</taxon>
        <taxon>Betaproteobacteria</taxon>
        <taxon>Burkholderiales</taxon>
        <taxon>Alcaligenaceae</taxon>
        <taxon>Paenalcaligenes</taxon>
    </lineage>
</organism>
<reference evidence="5" key="1">
    <citation type="journal article" date="2021" name="PeerJ">
        <title>Extensive microbial diversity within the chicken gut microbiome revealed by metagenomics and culture.</title>
        <authorList>
            <person name="Gilroy R."/>
            <person name="Ravi A."/>
            <person name="Getino M."/>
            <person name="Pursley I."/>
            <person name="Horton D.L."/>
            <person name="Alikhan N.F."/>
            <person name="Baker D."/>
            <person name="Gharbi K."/>
            <person name="Hall N."/>
            <person name="Watson M."/>
            <person name="Adriaenssens E.M."/>
            <person name="Foster-Nyarko E."/>
            <person name="Jarju S."/>
            <person name="Secka A."/>
            <person name="Antonio M."/>
            <person name="Oren A."/>
            <person name="Chaudhuri R.R."/>
            <person name="La Ragione R."/>
            <person name="Hildebrand F."/>
            <person name="Pallen M.J."/>
        </authorList>
    </citation>
    <scope>NUCLEOTIDE SEQUENCE</scope>
    <source>
        <strain evidence="5">9264</strain>
    </source>
</reference>
<comment type="pathway">
    <text evidence="1">Lipid metabolism.</text>
</comment>
<sequence>MLTTLIARSLKAFIILLTGARVLSDPPAASKQRVYYANHCSHGDFVLIWSALPDALRQHTRPVAGADYWCKTPLRRYLINKVFKGVLIERNPQQREQDPIAILAAAIEQQHALIIFPEGTRHPSREVLPFKSGVYHLAIRCPNLEFVPVWLDNLNRVMPKGRIVPLPLLCTVRFGEALRLQPNESKQDFLERTRTALLELAPEPSL</sequence>
<evidence type="ECO:0000256" key="3">
    <source>
        <dbReference type="ARBA" id="ARBA00023315"/>
    </source>
</evidence>
<dbReference type="Proteomes" id="UP000823889">
    <property type="component" value="Unassembled WGS sequence"/>
</dbReference>
<accession>A0A9D2U7M4</accession>